<name>A0ABS3Y3Y4_9ACTN</name>
<accession>A0ABS3Y3Y4</accession>
<dbReference type="EMBL" id="JAFFZM010000022">
    <property type="protein sequence ID" value="MBO8202299.1"/>
    <property type="molecule type" value="Genomic_DNA"/>
</dbReference>
<reference evidence="2 3" key="1">
    <citation type="submission" date="2021-02" db="EMBL/GenBank/DDBJ databases">
        <title>Streptomyces spirodelae sp. nov., isolated from duckweed.</title>
        <authorList>
            <person name="Saimee Y."/>
            <person name="Duangmal K."/>
        </authorList>
    </citation>
    <scope>NUCLEOTIDE SEQUENCE [LARGE SCALE GENOMIC DNA]</scope>
    <source>
        <strain evidence="2 3">DSM 42105</strain>
    </source>
</reference>
<feature type="signal peptide" evidence="1">
    <location>
        <begin position="1"/>
        <end position="25"/>
    </location>
</feature>
<organism evidence="2 3">
    <name type="scientific">Streptomyces smyrnaeus</name>
    <dbReference type="NCBI Taxonomy" id="1387713"/>
    <lineage>
        <taxon>Bacteria</taxon>
        <taxon>Bacillati</taxon>
        <taxon>Actinomycetota</taxon>
        <taxon>Actinomycetes</taxon>
        <taxon>Kitasatosporales</taxon>
        <taxon>Streptomycetaceae</taxon>
        <taxon>Streptomyces</taxon>
    </lineage>
</organism>
<keyword evidence="3" id="KW-1185">Reference proteome</keyword>
<dbReference type="RefSeq" id="WP_209213852.1">
    <property type="nucleotide sequence ID" value="NZ_JAFFZM010000022.1"/>
</dbReference>
<proteinExistence type="predicted"/>
<evidence type="ECO:0000256" key="1">
    <source>
        <dbReference type="SAM" id="SignalP"/>
    </source>
</evidence>
<evidence type="ECO:0000313" key="2">
    <source>
        <dbReference type="EMBL" id="MBO8202299.1"/>
    </source>
</evidence>
<evidence type="ECO:0000313" key="3">
    <source>
        <dbReference type="Proteomes" id="UP000721954"/>
    </source>
</evidence>
<dbReference type="GeneID" id="96262668"/>
<sequence>MSRRTALTLATLFAATALAVPPAAAADAPAPKSGELTSREQAALQIAEQALGKILGGAVTLGGH</sequence>
<dbReference type="Proteomes" id="UP000721954">
    <property type="component" value="Unassembled WGS sequence"/>
</dbReference>
<gene>
    <name evidence="2" type="ORF">JW613_29025</name>
</gene>
<feature type="chain" id="PRO_5046346510" evidence="1">
    <location>
        <begin position="26"/>
        <end position="64"/>
    </location>
</feature>
<keyword evidence="1" id="KW-0732">Signal</keyword>
<comment type="caution">
    <text evidence="2">The sequence shown here is derived from an EMBL/GenBank/DDBJ whole genome shotgun (WGS) entry which is preliminary data.</text>
</comment>
<protein>
    <submittedName>
        <fullName evidence="2">Uncharacterized protein</fullName>
    </submittedName>
</protein>